<keyword evidence="2" id="KW-0677">Repeat</keyword>
<evidence type="ECO:0000313" key="6">
    <source>
        <dbReference type="EMBL" id="RKP32774.1"/>
    </source>
</evidence>
<dbReference type="InterPro" id="IPR015943">
    <property type="entry name" value="WD40/YVTN_repeat-like_dom_sf"/>
</dbReference>
<dbReference type="Pfam" id="PF12265">
    <property type="entry name" value="CAF1C_H4-bd"/>
    <property type="match status" value="1"/>
</dbReference>
<evidence type="ECO:0000256" key="2">
    <source>
        <dbReference type="ARBA" id="ARBA00022737"/>
    </source>
</evidence>
<evidence type="ECO:0000259" key="5">
    <source>
        <dbReference type="Pfam" id="PF12265"/>
    </source>
</evidence>
<dbReference type="Proteomes" id="UP000268321">
    <property type="component" value="Unassembled WGS sequence"/>
</dbReference>
<dbReference type="Gene3D" id="2.130.10.10">
    <property type="entry name" value="YVTN repeat-like/Quinoprotein amine dehydrogenase"/>
    <property type="match status" value="1"/>
</dbReference>
<feature type="domain" description="Histone-binding protein RBBP4-like N-terminal" evidence="5">
    <location>
        <begin position="27"/>
        <end position="97"/>
    </location>
</feature>
<evidence type="ECO:0000256" key="1">
    <source>
        <dbReference type="ARBA" id="ARBA00022574"/>
    </source>
</evidence>
<dbReference type="AlphaFoldDB" id="A0A4P9ZHX6"/>
<dbReference type="InterPro" id="IPR036322">
    <property type="entry name" value="WD40_repeat_dom_sf"/>
</dbReference>
<dbReference type="EMBL" id="ML004429">
    <property type="protein sequence ID" value="RKP32774.1"/>
    <property type="molecule type" value="Genomic_DNA"/>
</dbReference>
<gene>
    <name evidence="6" type="ORF">METBISCDRAFT_21043</name>
</gene>
<reference evidence="7" key="1">
    <citation type="journal article" date="2018" name="Nat. Microbiol.">
        <title>Leveraging single-cell genomics to expand the fungal tree of life.</title>
        <authorList>
            <person name="Ahrendt S.R."/>
            <person name="Quandt C.A."/>
            <person name="Ciobanu D."/>
            <person name="Clum A."/>
            <person name="Salamov A."/>
            <person name="Andreopoulos B."/>
            <person name="Cheng J.F."/>
            <person name="Woyke T."/>
            <person name="Pelin A."/>
            <person name="Henrissat B."/>
            <person name="Reynolds N.K."/>
            <person name="Benny G.L."/>
            <person name="Smith M.E."/>
            <person name="James T.Y."/>
            <person name="Grigoriev I.V."/>
        </authorList>
    </citation>
    <scope>NUCLEOTIDE SEQUENCE [LARGE SCALE GENOMIC DNA]</scope>
    <source>
        <strain evidence="7">Baker2002</strain>
    </source>
</reference>
<keyword evidence="3" id="KW-0156">Chromatin regulator</keyword>
<dbReference type="OrthoDB" id="427795at2759"/>
<dbReference type="InterPro" id="IPR050459">
    <property type="entry name" value="WD_repeat_RBAP46/RBAP48/MSI1"/>
</dbReference>
<evidence type="ECO:0000313" key="7">
    <source>
        <dbReference type="Proteomes" id="UP000268321"/>
    </source>
</evidence>
<evidence type="ECO:0000256" key="4">
    <source>
        <dbReference type="SAM" id="MobiDB-lite"/>
    </source>
</evidence>
<accession>A0A4P9ZHX6</accession>
<feature type="region of interest" description="Disordered" evidence="4">
    <location>
        <begin position="406"/>
        <end position="488"/>
    </location>
</feature>
<proteinExistence type="predicted"/>
<organism evidence="6 7">
    <name type="scientific">Metschnikowia bicuspidata</name>
    <dbReference type="NCBI Taxonomy" id="27322"/>
    <lineage>
        <taxon>Eukaryota</taxon>
        <taxon>Fungi</taxon>
        <taxon>Dikarya</taxon>
        <taxon>Ascomycota</taxon>
        <taxon>Saccharomycotina</taxon>
        <taxon>Pichiomycetes</taxon>
        <taxon>Metschnikowiaceae</taxon>
        <taxon>Metschnikowia</taxon>
    </lineage>
</organism>
<name>A0A4P9ZHX6_9ASCO</name>
<keyword evidence="7" id="KW-1185">Reference proteome</keyword>
<dbReference type="SUPFAM" id="SSF50978">
    <property type="entry name" value="WD40 repeat-like"/>
    <property type="match status" value="1"/>
</dbReference>
<dbReference type="PANTHER" id="PTHR22850">
    <property type="entry name" value="WD40 REPEAT FAMILY"/>
    <property type="match status" value="1"/>
</dbReference>
<feature type="compositionally biased region" description="Acidic residues" evidence="4">
    <location>
        <begin position="476"/>
        <end position="488"/>
    </location>
</feature>
<protein>
    <submittedName>
        <fullName evidence="6">WD40 repeat-like protein</fullName>
    </submittedName>
</protein>
<feature type="compositionally biased region" description="Acidic residues" evidence="4">
    <location>
        <begin position="442"/>
        <end position="463"/>
    </location>
</feature>
<keyword evidence="1" id="KW-0853">WD repeat</keyword>
<sequence>MTTSDPITAAEQAIVAEHQIHEKIVNEEFKIWKKTVPLLYDTIHTLALQYPLLAVDFFPAYSVSDDKNHIAVSLAVGTNSSGNDQDYIHVVEASLPSTLAPNFADFAVGESLPILTSASGNALKITLLWKHPGEGNTVRVLPDGTKVASFDNKGTIHVYTIGQDAYQSFLYHTFEGYCLEWVSDLLFLSGANDSKIGLWDIASRSSPTKKFNTHTAVINSLSYNKASKVLFGSVADDFSTQIHDLRAPEQSPAIKITEKFVQNVILFHPSIVSLFATAGKDNVVSLYDARNIKEPLRKFYGHNGSVVGLRWGGVSEPSLLYSWGLDKCVLTYDLKYLSEEFTPPTADVGDSKRLKQSADPCLQFVHGGHIRRINDLALHPTIPNLFASVGDDCLLEVYKPKIVLGHSEDAEDSDAKEESEKEKTEMEEEDDNDEQAEKPDANDMDVDQDNDEDTVREEDDENNYDIGKKAVKEEGDVADQDEEETPAE</sequence>
<dbReference type="InterPro" id="IPR001680">
    <property type="entry name" value="WD40_rpt"/>
</dbReference>
<evidence type="ECO:0000256" key="3">
    <source>
        <dbReference type="ARBA" id="ARBA00022853"/>
    </source>
</evidence>
<feature type="compositionally biased region" description="Acidic residues" evidence="4">
    <location>
        <begin position="425"/>
        <end position="434"/>
    </location>
</feature>
<dbReference type="SMART" id="SM00320">
    <property type="entry name" value="WD40"/>
    <property type="match status" value="6"/>
</dbReference>
<feature type="compositionally biased region" description="Basic and acidic residues" evidence="4">
    <location>
        <begin position="466"/>
        <end position="475"/>
    </location>
</feature>
<dbReference type="InterPro" id="IPR022052">
    <property type="entry name" value="Histone-bd_RBBP4-like_N"/>
</dbReference>
<dbReference type="GO" id="GO:0006325">
    <property type="term" value="P:chromatin organization"/>
    <property type="evidence" value="ECO:0007669"/>
    <property type="project" value="UniProtKB-KW"/>
</dbReference>